<keyword evidence="2" id="KW-1185">Reference proteome</keyword>
<reference evidence="1 2" key="1">
    <citation type="journal article" date="2021" name="Elife">
        <title>Chloroplast acquisition without the gene transfer in kleptoplastic sea slugs, Plakobranchus ocellatus.</title>
        <authorList>
            <person name="Maeda T."/>
            <person name="Takahashi S."/>
            <person name="Yoshida T."/>
            <person name="Shimamura S."/>
            <person name="Takaki Y."/>
            <person name="Nagai Y."/>
            <person name="Toyoda A."/>
            <person name="Suzuki Y."/>
            <person name="Arimoto A."/>
            <person name="Ishii H."/>
            <person name="Satoh N."/>
            <person name="Nishiyama T."/>
            <person name="Hasebe M."/>
            <person name="Maruyama T."/>
            <person name="Minagawa J."/>
            <person name="Obokata J."/>
            <person name="Shigenobu S."/>
        </authorList>
    </citation>
    <scope>NUCLEOTIDE SEQUENCE [LARGE SCALE GENOMIC DNA]</scope>
</reference>
<sequence length="240" mass="26573">MAFIQGCIGSQSLDSSKDAAGIAVKVLRACCPRLGLRRTTVCEDCIFFIHCRGVDGGTRTRDRRVPADLRADSQATVPPTLPCVGAVYKAVYRNGAPILLIILTTGLGNNMPEARNLKQKADCELAPPELKRAKMTPSQEPKLKSCLKKARRKGANKKRIEKTVRFDIPIKATITYWIFKRIHRIKRGMQSFLEKIFSTPETGLDDKGNTEGACDRAKHVPTTRFTFFQGKVGPPNSART</sequence>
<evidence type="ECO:0000313" key="1">
    <source>
        <dbReference type="EMBL" id="GFO30300.1"/>
    </source>
</evidence>
<accession>A0AAV4CFQ0</accession>
<dbReference type="Proteomes" id="UP000735302">
    <property type="component" value="Unassembled WGS sequence"/>
</dbReference>
<evidence type="ECO:0000313" key="2">
    <source>
        <dbReference type="Proteomes" id="UP000735302"/>
    </source>
</evidence>
<dbReference type="AlphaFoldDB" id="A0AAV4CFQ0"/>
<comment type="caution">
    <text evidence="1">The sequence shown here is derived from an EMBL/GenBank/DDBJ whole genome shotgun (WGS) entry which is preliminary data.</text>
</comment>
<organism evidence="1 2">
    <name type="scientific">Plakobranchus ocellatus</name>
    <dbReference type="NCBI Taxonomy" id="259542"/>
    <lineage>
        <taxon>Eukaryota</taxon>
        <taxon>Metazoa</taxon>
        <taxon>Spiralia</taxon>
        <taxon>Lophotrochozoa</taxon>
        <taxon>Mollusca</taxon>
        <taxon>Gastropoda</taxon>
        <taxon>Heterobranchia</taxon>
        <taxon>Euthyneura</taxon>
        <taxon>Panpulmonata</taxon>
        <taxon>Sacoglossa</taxon>
        <taxon>Placobranchoidea</taxon>
        <taxon>Plakobranchidae</taxon>
        <taxon>Plakobranchus</taxon>
    </lineage>
</organism>
<proteinExistence type="predicted"/>
<gene>
    <name evidence="1" type="ORF">PoB_005680500</name>
</gene>
<dbReference type="EMBL" id="BLXT01006233">
    <property type="protein sequence ID" value="GFO30300.1"/>
    <property type="molecule type" value="Genomic_DNA"/>
</dbReference>
<name>A0AAV4CFQ0_9GAST</name>
<protein>
    <submittedName>
        <fullName evidence="1">Uncharacterized protein</fullName>
    </submittedName>
</protein>